<dbReference type="InterPro" id="IPR003439">
    <property type="entry name" value="ABC_transporter-like_ATP-bd"/>
</dbReference>
<dbReference type="PROSITE" id="PS50893">
    <property type="entry name" value="ABC_TRANSPORTER_2"/>
    <property type="match status" value="2"/>
</dbReference>
<dbReference type="InterPro" id="IPR017871">
    <property type="entry name" value="ABC_transporter-like_CS"/>
</dbReference>
<dbReference type="SUPFAM" id="SSF52540">
    <property type="entry name" value="P-loop containing nucleoside triphosphate hydrolases"/>
    <property type="match status" value="2"/>
</dbReference>
<feature type="domain" description="ABC transporter" evidence="3">
    <location>
        <begin position="301"/>
        <end position="495"/>
    </location>
</feature>
<comment type="caution">
    <text evidence="4">The sequence shown here is derived from an EMBL/GenBank/DDBJ whole genome shotgun (WGS) entry which is preliminary data.</text>
</comment>
<dbReference type="InterPro" id="IPR027417">
    <property type="entry name" value="P-loop_NTPase"/>
</dbReference>
<reference evidence="4" key="1">
    <citation type="submission" date="2020-04" db="EMBL/GenBank/DDBJ databases">
        <authorList>
            <person name="Zhang T."/>
        </authorList>
    </citation>
    <scope>NUCLEOTIDE SEQUENCE</scope>
    <source>
        <strain evidence="4">HKST-UBA14</strain>
    </source>
</reference>
<keyword evidence="1" id="KW-0547">Nucleotide-binding</keyword>
<name>A0A955L5R6_9BACT</name>
<feature type="domain" description="ABC transporter" evidence="3">
    <location>
        <begin position="1"/>
        <end position="235"/>
    </location>
</feature>
<dbReference type="PROSITE" id="PS00211">
    <property type="entry name" value="ABC_TRANSPORTER_1"/>
    <property type="match status" value="1"/>
</dbReference>
<dbReference type="PANTHER" id="PTHR42855">
    <property type="entry name" value="ABC TRANSPORTER ATP-BINDING SUBUNIT"/>
    <property type="match status" value="1"/>
</dbReference>
<keyword evidence="2 4" id="KW-0067">ATP-binding</keyword>
<dbReference type="Pfam" id="PF00005">
    <property type="entry name" value="ABC_tran"/>
    <property type="match status" value="2"/>
</dbReference>
<dbReference type="InterPro" id="IPR051309">
    <property type="entry name" value="ABCF_ATPase"/>
</dbReference>
<evidence type="ECO:0000259" key="3">
    <source>
        <dbReference type="PROSITE" id="PS50893"/>
    </source>
</evidence>
<evidence type="ECO:0000256" key="1">
    <source>
        <dbReference type="ARBA" id="ARBA00022741"/>
    </source>
</evidence>
<dbReference type="Proteomes" id="UP000783287">
    <property type="component" value="Unassembled WGS sequence"/>
</dbReference>
<dbReference type="GO" id="GO:0005524">
    <property type="term" value="F:ATP binding"/>
    <property type="evidence" value="ECO:0007669"/>
    <property type="project" value="UniProtKB-KW"/>
</dbReference>
<protein>
    <submittedName>
        <fullName evidence="4">ABC-F family ATP-binding cassette domain-containing protein</fullName>
    </submittedName>
</protein>
<dbReference type="CDD" id="cd03221">
    <property type="entry name" value="ABCF_EF-3"/>
    <property type="match status" value="2"/>
</dbReference>
<evidence type="ECO:0000256" key="2">
    <source>
        <dbReference type="ARBA" id="ARBA00022840"/>
    </source>
</evidence>
<gene>
    <name evidence="4" type="ORF">KC909_04120</name>
</gene>
<dbReference type="GO" id="GO:0016887">
    <property type="term" value="F:ATP hydrolysis activity"/>
    <property type="evidence" value="ECO:0007669"/>
    <property type="project" value="InterPro"/>
</dbReference>
<dbReference type="NCBIfam" id="NF000355">
    <property type="entry name" value="ribo_prot_ABC_F"/>
    <property type="match status" value="1"/>
</dbReference>
<accession>A0A955L5R6</accession>
<reference evidence="4" key="2">
    <citation type="journal article" date="2021" name="Microbiome">
        <title>Successional dynamics and alternative stable states in a saline activated sludge microbial community over 9 years.</title>
        <authorList>
            <person name="Wang Y."/>
            <person name="Ye J."/>
            <person name="Ju F."/>
            <person name="Liu L."/>
            <person name="Boyd J.A."/>
            <person name="Deng Y."/>
            <person name="Parks D.H."/>
            <person name="Jiang X."/>
            <person name="Yin X."/>
            <person name="Woodcroft B.J."/>
            <person name="Tyson G.W."/>
            <person name="Hugenholtz P."/>
            <person name="Polz M.F."/>
            <person name="Zhang T."/>
        </authorList>
    </citation>
    <scope>NUCLEOTIDE SEQUENCE</scope>
    <source>
        <strain evidence="4">HKST-UBA14</strain>
    </source>
</reference>
<dbReference type="EMBL" id="JAGQLK010000084">
    <property type="protein sequence ID" value="MCA9383527.1"/>
    <property type="molecule type" value="Genomic_DNA"/>
</dbReference>
<dbReference type="AlphaFoldDB" id="A0A955L5R6"/>
<dbReference type="InterPro" id="IPR003593">
    <property type="entry name" value="AAA+_ATPase"/>
</dbReference>
<dbReference type="PANTHER" id="PTHR42855:SF2">
    <property type="entry name" value="DRUG RESISTANCE ABC TRANSPORTER,ATP-BINDING PROTEIN"/>
    <property type="match status" value="1"/>
</dbReference>
<dbReference type="SMART" id="SM00382">
    <property type="entry name" value="AAA"/>
    <property type="match status" value="2"/>
</dbReference>
<dbReference type="InterPro" id="IPR032781">
    <property type="entry name" value="ABC_tran_Xtn"/>
</dbReference>
<evidence type="ECO:0000313" key="5">
    <source>
        <dbReference type="Proteomes" id="UP000783287"/>
    </source>
</evidence>
<organism evidence="4 5">
    <name type="scientific">Candidatus Dojkabacteria bacterium</name>
    <dbReference type="NCBI Taxonomy" id="2099670"/>
    <lineage>
        <taxon>Bacteria</taxon>
        <taxon>Candidatus Dojkabacteria</taxon>
    </lineage>
</organism>
<sequence length="495" mass="56571">MLKVNNLKIEYASLLFSDVNFTLGNKERVGLVGLNGCGKSTLLKIIMGYEVPDEGDIHVGNEIIGYLPQHLGFDEDMLVGEYLESLVDNPYTDMWKIEKSLDRLGLTIKGEESFITNPELVAIDYYSPISILSDGQKLKLYLCKLIINESTILLLDEPTNHLDIEGINWLEGFLRNYEGIIMVISHGRLFLNNLVNIIYEIDDQKLNIFHGNYDEYLELKDEWRAKRDLEYTMQERKREKLEARLELVRKFSSGKKQSAAVKAVKSRIKREVEANEVSKYQENKITNLDIDGTIHASKVMISIKDLEFSYGQDNLLENSNLEIYGKEKVWFYGANGIGKSTLIKLLTGSLVPDKGKAQIGDNVKWKYFSQDQSHLPAEMTVRDFIMQVGGVDYGKSFGVLAQFLFPKELQNYTLKRLSPGQRARLSFAAFSLGNNQLLILDEPTNHLDIQTKESIEHALEAFDGTILLISHDRYFVEQIGINRKFTIEDKRILES</sequence>
<dbReference type="Gene3D" id="3.40.50.300">
    <property type="entry name" value="P-loop containing nucleotide triphosphate hydrolases"/>
    <property type="match status" value="2"/>
</dbReference>
<proteinExistence type="predicted"/>
<dbReference type="Pfam" id="PF12848">
    <property type="entry name" value="ABC_tran_Xtn"/>
    <property type="match status" value="1"/>
</dbReference>
<evidence type="ECO:0000313" key="4">
    <source>
        <dbReference type="EMBL" id="MCA9383527.1"/>
    </source>
</evidence>